<dbReference type="InterPro" id="IPR025736">
    <property type="entry name" value="PucR_C-HTH_dom"/>
</dbReference>
<dbReference type="PANTHER" id="PTHR33744">
    <property type="entry name" value="CARBOHYDRATE DIACID REGULATOR"/>
    <property type="match status" value="1"/>
</dbReference>
<dbReference type="PANTHER" id="PTHR33744:SF17">
    <property type="entry name" value="CONSERVED PROTEIN"/>
    <property type="match status" value="1"/>
</dbReference>
<name>A0A8J3Z4J5_9ACTN</name>
<evidence type="ECO:0000313" key="2">
    <source>
        <dbReference type="EMBL" id="GIJ57421.1"/>
    </source>
</evidence>
<accession>A0A8J3Z4J5</accession>
<keyword evidence="3" id="KW-1185">Reference proteome</keyword>
<dbReference type="Gene3D" id="1.10.10.2840">
    <property type="entry name" value="PucR C-terminal helix-turn-helix domain"/>
    <property type="match status" value="1"/>
</dbReference>
<organism evidence="2 3">
    <name type="scientific">Virgisporangium aurantiacum</name>
    <dbReference type="NCBI Taxonomy" id="175570"/>
    <lineage>
        <taxon>Bacteria</taxon>
        <taxon>Bacillati</taxon>
        <taxon>Actinomycetota</taxon>
        <taxon>Actinomycetes</taxon>
        <taxon>Micromonosporales</taxon>
        <taxon>Micromonosporaceae</taxon>
        <taxon>Virgisporangium</taxon>
    </lineage>
</organism>
<feature type="domain" description="PucR C-terminal helix-turn-helix" evidence="1">
    <location>
        <begin position="306"/>
        <end position="363"/>
    </location>
</feature>
<evidence type="ECO:0000259" key="1">
    <source>
        <dbReference type="Pfam" id="PF13556"/>
    </source>
</evidence>
<proteinExistence type="predicted"/>
<evidence type="ECO:0000313" key="3">
    <source>
        <dbReference type="Proteomes" id="UP000612585"/>
    </source>
</evidence>
<dbReference type="InterPro" id="IPR051448">
    <property type="entry name" value="CdaR-like_regulators"/>
</dbReference>
<dbReference type="Pfam" id="PF13556">
    <property type="entry name" value="HTH_30"/>
    <property type="match status" value="1"/>
</dbReference>
<dbReference type="InterPro" id="IPR042070">
    <property type="entry name" value="PucR_C-HTH_sf"/>
</dbReference>
<protein>
    <recommendedName>
        <fullName evidence="1">PucR C-terminal helix-turn-helix domain-containing protein</fullName>
    </recommendedName>
</protein>
<dbReference type="RefSeq" id="WP_203996745.1">
    <property type="nucleotide sequence ID" value="NZ_BOPG01000031.1"/>
</dbReference>
<comment type="caution">
    <text evidence="2">The sequence shown here is derived from an EMBL/GenBank/DDBJ whole genome shotgun (WGS) entry which is preliminary data.</text>
</comment>
<gene>
    <name evidence="2" type="ORF">Vau01_049370</name>
</gene>
<dbReference type="EMBL" id="BOPG01000031">
    <property type="protein sequence ID" value="GIJ57421.1"/>
    <property type="molecule type" value="Genomic_DNA"/>
</dbReference>
<reference evidence="2" key="1">
    <citation type="submission" date="2021-01" db="EMBL/GenBank/DDBJ databases">
        <title>Whole genome shotgun sequence of Virgisporangium aurantiacum NBRC 16421.</title>
        <authorList>
            <person name="Komaki H."/>
            <person name="Tamura T."/>
        </authorList>
    </citation>
    <scope>NUCLEOTIDE SEQUENCE</scope>
    <source>
        <strain evidence="2">NBRC 16421</strain>
    </source>
</reference>
<dbReference type="Proteomes" id="UP000612585">
    <property type="component" value="Unassembled WGS sequence"/>
</dbReference>
<sequence>MEGGDLGRELDDLAAALGRSVSLDAPDGTLLGYSTQGTDVDPVRVQAILSRRVPDAVLAYQRAHGVDTATGPLRLPANPDLGMTARTCLPVRTGRHVAAYLWILDDGAPLDGAGVDALRSCGTRIAALLRPDRAPGIDRLLAELFTDWPRPDLVAELGQRAPRVRSETLRFAVVASTAIRDGRRSPAPDDPPPPVAANPAILGTATANGRRLVLLAHTGAVTEAVRPDASDVHVIGYSEPFRADPADAARVPTAAARAIVAADCAATDPALPAAIGWENLGIHRRLLLTTDADSWPDPLPVDAPMLRHTLEVYLDNAGDAARTIAALNIHRTTFYYRLDRLTRVHGIRLADGLARTDHHLALKTHRLARARDTYGWTTRFLTRLR</sequence>
<dbReference type="AlphaFoldDB" id="A0A8J3Z4J5"/>